<proteinExistence type="inferred from homology"/>
<keyword evidence="4" id="KW-0227">DNA damage</keyword>
<dbReference type="GO" id="GO:0016887">
    <property type="term" value="F:ATP hydrolysis activity"/>
    <property type="evidence" value="ECO:0007669"/>
    <property type="project" value="InterPro"/>
</dbReference>
<dbReference type="AlphaFoldDB" id="A0A151SJX7"/>
<feature type="domain" description="ATPase AAA-type core" evidence="9">
    <location>
        <begin position="408"/>
        <end position="458"/>
    </location>
</feature>
<dbReference type="GO" id="GO:0000077">
    <property type="term" value="P:DNA damage checkpoint signaling"/>
    <property type="evidence" value="ECO:0007669"/>
    <property type="project" value="TreeGrafter"/>
</dbReference>
<dbReference type="PANTHER" id="PTHR12172:SF1">
    <property type="entry name" value="P-LOOP CONTAINING NUCLEOSIDE TRIPHOSPHATE HYDROLASES SUPERFAMILY PROTEIN"/>
    <property type="match status" value="1"/>
</dbReference>
<organism evidence="10 11">
    <name type="scientific">Cajanus cajan</name>
    <name type="common">Pigeon pea</name>
    <name type="synonym">Cajanus indicus</name>
    <dbReference type="NCBI Taxonomy" id="3821"/>
    <lineage>
        <taxon>Eukaryota</taxon>
        <taxon>Viridiplantae</taxon>
        <taxon>Streptophyta</taxon>
        <taxon>Embryophyta</taxon>
        <taxon>Tracheophyta</taxon>
        <taxon>Spermatophyta</taxon>
        <taxon>Magnoliopsida</taxon>
        <taxon>eudicotyledons</taxon>
        <taxon>Gunneridae</taxon>
        <taxon>Pentapetalae</taxon>
        <taxon>rosids</taxon>
        <taxon>fabids</taxon>
        <taxon>Fabales</taxon>
        <taxon>Fabaceae</taxon>
        <taxon>Papilionoideae</taxon>
        <taxon>50 kb inversion clade</taxon>
        <taxon>NPAAA clade</taxon>
        <taxon>indigoferoid/millettioid clade</taxon>
        <taxon>Phaseoleae</taxon>
        <taxon>Cajanus</taxon>
    </lineage>
</organism>
<dbReference type="EMBL" id="CM003613">
    <property type="protein sequence ID" value="KYP55154.1"/>
    <property type="molecule type" value="Genomic_DNA"/>
</dbReference>
<feature type="region of interest" description="Disordered" evidence="8">
    <location>
        <begin position="369"/>
        <end position="395"/>
    </location>
</feature>
<feature type="compositionally biased region" description="Polar residues" evidence="8">
    <location>
        <begin position="1"/>
        <end position="12"/>
    </location>
</feature>
<comment type="subcellular location">
    <subcellularLocation>
        <location evidence="1">Nucleus</location>
    </subcellularLocation>
</comment>
<dbReference type="PANTHER" id="PTHR12172">
    <property type="entry name" value="CELL CYCLE CHECKPOINT PROTEIN RAD17"/>
    <property type="match status" value="1"/>
</dbReference>
<dbReference type="OMA" id="CISKRRE"/>
<dbReference type="Proteomes" id="UP000075243">
    <property type="component" value="Chromosome 11"/>
</dbReference>
<keyword evidence="3" id="KW-0547">Nucleotide-binding</keyword>
<dbReference type="Gramene" id="C.cajan_01327.t">
    <property type="protein sequence ID" value="C.cajan_01327.t"/>
    <property type="gene ID" value="C.cajan_01327"/>
</dbReference>
<evidence type="ECO:0000256" key="6">
    <source>
        <dbReference type="ARBA" id="ARBA00023242"/>
    </source>
</evidence>
<dbReference type="GO" id="GO:0005634">
    <property type="term" value="C:nucleus"/>
    <property type="evidence" value="ECO:0007669"/>
    <property type="project" value="UniProtKB-SubCell"/>
</dbReference>
<reference evidence="10 11" key="1">
    <citation type="journal article" date="2012" name="Nat. Biotechnol.">
        <title>Draft genome sequence of pigeonpea (Cajanus cajan), an orphan legume crop of resource-poor farmers.</title>
        <authorList>
            <person name="Varshney R.K."/>
            <person name="Chen W."/>
            <person name="Li Y."/>
            <person name="Bharti A.K."/>
            <person name="Saxena R.K."/>
            <person name="Schlueter J.A."/>
            <person name="Donoghue M.T."/>
            <person name="Azam S."/>
            <person name="Fan G."/>
            <person name="Whaley A.M."/>
            <person name="Farmer A.D."/>
            <person name="Sheridan J."/>
            <person name="Iwata A."/>
            <person name="Tuteja R."/>
            <person name="Penmetsa R.V."/>
            <person name="Wu W."/>
            <person name="Upadhyaya H.D."/>
            <person name="Yang S.P."/>
            <person name="Shah T."/>
            <person name="Saxena K.B."/>
            <person name="Michael T."/>
            <person name="McCombie W.R."/>
            <person name="Yang B."/>
            <person name="Zhang G."/>
            <person name="Yang H."/>
            <person name="Wang J."/>
            <person name="Spillane C."/>
            <person name="Cook D.R."/>
            <person name="May G.D."/>
            <person name="Xu X."/>
            <person name="Jackson S.A."/>
        </authorList>
    </citation>
    <scope>NUCLEOTIDE SEQUENCE [LARGE SCALE GENOMIC DNA]</scope>
    <source>
        <strain evidence="11">cv. Asha</strain>
    </source>
</reference>
<evidence type="ECO:0000259" key="9">
    <source>
        <dbReference type="Pfam" id="PF00004"/>
    </source>
</evidence>
<dbReference type="InterPro" id="IPR027417">
    <property type="entry name" value="P-loop_NTPase"/>
</dbReference>
<protein>
    <submittedName>
        <fullName evidence="10">ATPase family AAA domain-containing protein 5</fullName>
    </submittedName>
</protein>
<dbReference type="Pfam" id="PF00004">
    <property type="entry name" value="AAA"/>
    <property type="match status" value="1"/>
</dbReference>
<name>A0A151SJX7_CAJCA</name>
<keyword evidence="5" id="KW-0067">ATP-binding</keyword>
<feature type="region of interest" description="Disordered" evidence="8">
    <location>
        <begin position="772"/>
        <end position="811"/>
    </location>
</feature>
<comment type="similarity">
    <text evidence="2">Belongs to the rad17/RAD24 family.</text>
</comment>
<dbReference type="FunFam" id="1.10.8.60:FF:000116">
    <property type="entry name" value="p-loop containing nucleoside triphosphate hydrolase superfamily protein"/>
    <property type="match status" value="1"/>
</dbReference>
<evidence type="ECO:0000313" key="10">
    <source>
        <dbReference type="EMBL" id="KYP55154.1"/>
    </source>
</evidence>
<accession>A0A151SJX7</accession>
<evidence type="ECO:0000256" key="5">
    <source>
        <dbReference type="ARBA" id="ARBA00022840"/>
    </source>
</evidence>
<dbReference type="STRING" id="3821.A0A151SJX7"/>
<evidence type="ECO:0000256" key="8">
    <source>
        <dbReference type="SAM" id="MobiDB-lite"/>
    </source>
</evidence>
<evidence type="ECO:0000256" key="1">
    <source>
        <dbReference type="ARBA" id="ARBA00004123"/>
    </source>
</evidence>
<dbReference type="GO" id="GO:0033314">
    <property type="term" value="P:mitotic DNA replication checkpoint signaling"/>
    <property type="evidence" value="ECO:0007669"/>
    <property type="project" value="TreeGrafter"/>
</dbReference>
<dbReference type="SUPFAM" id="SSF52540">
    <property type="entry name" value="P-loop containing nucleoside triphosphate hydrolases"/>
    <property type="match status" value="1"/>
</dbReference>
<sequence length="1179" mass="131655">MDCTVTEPTPSCNGAAPPRRSSRRRLVQSTLSPHNPPKPPEKNDKHDEDYAVAENPKKRKKPKAKTTPRKKASKFVIFLYKQNAVPKKNVAANGVTGSTSQQVLTDSDKVNVPVFDLWLEAKLSAEEDSRIFAGRQIHPYFSLWKAGKKVQDVAVSGSNLLTAKIEDESIACGPIHVFENIQNDTSSSLDWRNWTFLENTTSMDYDPESLDLSVLEGSFESLNFDKLHSSLVPSITSISQNALSSNRLSIHPENLEEVSPSSSASLADQTCPPCKDAKLYMGEDESVTPTEQAGIFGKSDTEPLSRFLQESMRSYYRSCVDKAEDSLWTYKYKPTKAVEVCGNDESVNFLRDWLHLWYERCYKSRKDTSEMDKSDMQDADDDDEDYKCSNSDYDSEDINEEDSLQNVLLITGPIGSGKSAAVYACAQEQGFDILELSASDCRNGTVVKQYFGDSLGSLRFKRLSENPASSQKISTKLPPAPALLNGKAADEVNDGVDELIVVSDDEDHSPSGSSSKLLGKNKVLSCNKVQTIILVEDVDILFPEDRGCIAAIQHIAQTARGPIILTSNSDNPGLPDNFDMLRVSFVLPSPKELLCHLYTICLTEGVNIHPLLLEKFIHSCDGDIRKSIMHLQFWFQRRRFLKDEKAQIGYGSLPFDIKLGHQILPKIMPWDFPSELSELIDNEISKSANIMEESSRGLVTEELLHRRNDLNVQYMETDYIEAKKVEMINRNESLTDYSELEIQYNAIPEFSNSSGSPLASSRQNGRRKFVVMPSDSEDEDSNSGYPVDAHDEANKRQSMKNNNGCLNESNGNYPSTSVRKLVCSELEHLEEEHLKYSETADDTCLDKTFKSLDISCVPESTFVPETAIENEAETMSGAVSSDLLVDAETSDYSPNGILHDVQNEHMETIVNVMDECSRMDFKLKPSFLQSNPLTDTEMIQKLWRDLRNRKMDSIQHATSEQLGAFQVVKLASGLSNLISEADLFHNCDIMESSTFPSGEATCSWYHDQLMVSTVAEHGFCFYANRIADEGSKLGCANCVDITSEMLSSTTDIMALGKLSGQDLRKSKVIYTGKELECKKPINDMQKSETKTSLSGVIQSIVPAKLSLALKGDVFNEYLSSLRHISRSEAVRISQEVEKRRGRVRGVHHYLSRCTTLSPEDISLVCEGDLYKKISSQHTT</sequence>
<dbReference type="InterPro" id="IPR004582">
    <property type="entry name" value="Checkpoint_prot_Rad17_Rad24"/>
</dbReference>
<keyword evidence="11" id="KW-1185">Reference proteome</keyword>
<evidence type="ECO:0000256" key="7">
    <source>
        <dbReference type="ARBA" id="ARBA00023306"/>
    </source>
</evidence>
<dbReference type="InterPro" id="IPR003959">
    <property type="entry name" value="ATPase_AAA_core"/>
</dbReference>
<keyword evidence="7" id="KW-0131">Cell cycle</keyword>
<gene>
    <name evidence="10" type="ORF">KK1_001360</name>
</gene>
<dbReference type="Gene3D" id="3.40.50.300">
    <property type="entry name" value="P-loop containing nucleotide triphosphate hydrolases"/>
    <property type="match status" value="1"/>
</dbReference>
<evidence type="ECO:0000256" key="3">
    <source>
        <dbReference type="ARBA" id="ARBA00022741"/>
    </source>
</evidence>
<keyword evidence="6" id="KW-0539">Nucleus</keyword>
<evidence type="ECO:0000256" key="2">
    <source>
        <dbReference type="ARBA" id="ARBA00006168"/>
    </source>
</evidence>
<evidence type="ECO:0000256" key="4">
    <source>
        <dbReference type="ARBA" id="ARBA00022763"/>
    </source>
</evidence>
<evidence type="ECO:0000313" key="11">
    <source>
        <dbReference type="Proteomes" id="UP000075243"/>
    </source>
</evidence>
<dbReference type="Gene3D" id="1.10.8.60">
    <property type="match status" value="1"/>
</dbReference>
<dbReference type="GO" id="GO:0003682">
    <property type="term" value="F:chromatin binding"/>
    <property type="evidence" value="ECO:0007669"/>
    <property type="project" value="TreeGrafter"/>
</dbReference>
<dbReference type="GO" id="GO:0003689">
    <property type="term" value="F:DNA clamp loader activity"/>
    <property type="evidence" value="ECO:0007669"/>
    <property type="project" value="TreeGrafter"/>
</dbReference>
<feature type="compositionally biased region" description="Basic and acidic residues" evidence="8">
    <location>
        <begin position="39"/>
        <end position="49"/>
    </location>
</feature>
<dbReference type="GO" id="GO:0005524">
    <property type="term" value="F:ATP binding"/>
    <property type="evidence" value="ECO:0007669"/>
    <property type="project" value="UniProtKB-KW"/>
</dbReference>
<feature type="compositionally biased region" description="Low complexity" evidence="8">
    <location>
        <begin position="801"/>
        <end position="811"/>
    </location>
</feature>
<feature type="region of interest" description="Disordered" evidence="8">
    <location>
        <begin position="1"/>
        <end position="69"/>
    </location>
</feature>
<feature type="compositionally biased region" description="Basic residues" evidence="8">
    <location>
        <begin position="57"/>
        <end position="69"/>
    </location>
</feature>
<dbReference type="GO" id="GO:0006281">
    <property type="term" value="P:DNA repair"/>
    <property type="evidence" value="ECO:0007669"/>
    <property type="project" value="InterPro"/>
</dbReference>